<evidence type="ECO:0000313" key="1">
    <source>
        <dbReference type="EMBL" id="MBE7324183.1"/>
    </source>
</evidence>
<name>A0ABR9RRL5_9ACTN</name>
<protein>
    <recommendedName>
        <fullName evidence="3">DUF2384 domain-containing protein</fullName>
    </recommendedName>
</protein>
<accession>A0ABR9RRL5</accession>
<proteinExistence type="predicted"/>
<keyword evidence="2" id="KW-1185">Reference proteome</keyword>
<evidence type="ECO:0008006" key="3">
    <source>
        <dbReference type="Google" id="ProtNLM"/>
    </source>
</evidence>
<gene>
    <name evidence="1" type="ORF">IEQ44_05920</name>
</gene>
<comment type="caution">
    <text evidence="1">The sequence shown here is derived from an EMBL/GenBank/DDBJ whole genome shotgun (WGS) entry which is preliminary data.</text>
</comment>
<evidence type="ECO:0000313" key="2">
    <source>
        <dbReference type="Proteomes" id="UP000756387"/>
    </source>
</evidence>
<dbReference type="EMBL" id="JADCSA010000004">
    <property type="protein sequence ID" value="MBE7324183.1"/>
    <property type="molecule type" value="Genomic_DNA"/>
</dbReference>
<sequence length="123" mass="13083">MATPELVTTLCELLGAKLVAYLSSVADTGTVRAWADQTDPRSPPDDVVDRLRIAHQAALLLGLKDSVTVIQAWFQGRNPYLDDFAPARLIREGGTTIAGTSVLAAARAFAACPATRHQEDGHG</sequence>
<organism evidence="1 2">
    <name type="scientific">Nocardioides malaquae</name>
    <dbReference type="NCBI Taxonomy" id="2773426"/>
    <lineage>
        <taxon>Bacteria</taxon>
        <taxon>Bacillati</taxon>
        <taxon>Actinomycetota</taxon>
        <taxon>Actinomycetes</taxon>
        <taxon>Propionibacteriales</taxon>
        <taxon>Nocardioidaceae</taxon>
        <taxon>Nocardioides</taxon>
    </lineage>
</organism>
<dbReference type="Proteomes" id="UP000756387">
    <property type="component" value="Unassembled WGS sequence"/>
</dbReference>
<reference evidence="1 2" key="1">
    <citation type="submission" date="2020-10" db="EMBL/GenBank/DDBJ databases">
        <title>Nocardioides sp. isolated from sludge.</title>
        <authorList>
            <person name="Zhang X."/>
        </authorList>
    </citation>
    <scope>NUCLEOTIDE SEQUENCE [LARGE SCALE GENOMIC DNA]</scope>
    <source>
        <strain evidence="1 2">Y6</strain>
    </source>
</reference>